<proteinExistence type="inferred from homology"/>
<dbReference type="GO" id="GO:0000026">
    <property type="term" value="F:alpha-1,2-mannosyltransferase activity"/>
    <property type="evidence" value="ECO:0007669"/>
    <property type="project" value="TreeGrafter"/>
</dbReference>
<dbReference type="FunFam" id="3.90.550.10:FF:000051">
    <property type="entry name" value="Alpha-1,2-mannosyltransferase (Ktr4)"/>
    <property type="match status" value="1"/>
</dbReference>
<name>A0A9P6KGH0_9FUNG</name>
<protein>
    <submittedName>
        <fullName evidence="4">Uncharacterized protein</fullName>
    </submittedName>
</protein>
<dbReference type="GO" id="GO:0016020">
    <property type="term" value="C:membrane"/>
    <property type="evidence" value="ECO:0007669"/>
    <property type="project" value="InterPro"/>
</dbReference>
<dbReference type="Pfam" id="PF01793">
    <property type="entry name" value="Glyco_transf_15"/>
    <property type="match status" value="1"/>
</dbReference>
<feature type="compositionally biased region" description="Polar residues" evidence="3">
    <location>
        <begin position="152"/>
        <end position="167"/>
    </location>
</feature>
<dbReference type="OrthoDB" id="439943at2759"/>
<feature type="region of interest" description="Disordered" evidence="3">
    <location>
        <begin position="126"/>
        <end position="169"/>
    </location>
</feature>
<reference evidence="4" key="1">
    <citation type="journal article" date="2020" name="Fungal Divers.">
        <title>Resolving the Mortierellaceae phylogeny through synthesis of multi-gene phylogenetics and phylogenomics.</title>
        <authorList>
            <person name="Vandepol N."/>
            <person name="Liber J."/>
            <person name="Desiro A."/>
            <person name="Na H."/>
            <person name="Kennedy M."/>
            <person name="Barry K."/>
            <person name="Grigoriev I.V."/>
            <person name="Miller A.N."/>
            <person name="O'Donnell K."/>
            <person name="Stajich J.E."/>
            <person name="Bonito G."/>
        </authorList>
    </citation>
    <scope>NUCLEOTIDE SEQUENCE</scope>
    <source>
        <strain evidence="4">KOD1015</strain>
    </source>
</reference>
<accession>A0A9P6KGH0</accession>
<dbReference type="SUPFAM" id="SSF53448">
    <property type="entry name" value="Nucleotide-diphospho-sugar transferases"/>
    <property type="match status" value="1"/>
</dbReference>
<dbReference type="GO" id="GO:0005794">
    <property type="term" value="C:Golgi apparatus"/>
    <property type="evidence" value="ECO:0007669"/>
    <property type="project" value="TreeGrafter"/>
</dbReference>
<dbReference type="InterPro" id="IPR029044">
    <property type="entry name" value="Nucleotide-diphossugar_trans"/>
</dbReference>
<evidence type="ECO:0000313" key="4">
    <source>
        <dbReference type="EMBL" id="KAF9583750.1"/>
    </source>
</evidence>
<sequence>MRSFGPMKRQGIIATAISTLILYTVVASYRHRVASTMGFLQQSRLTVVAESEDFVHLPRQIMTISVQRTARHSTPSGDAFFKEGQQQLQFENRVSSSSWKVDEDLRAEETLEKPRGGNAVAVEAAAAEAPMAQKDKPSLFTKTSDPIDPSTFLDTQERSSLPPNTQRSEPKHKVNAVFVMLLREKDLYGAKEAIRQIEDRFNHRYGYPYVFLNEKPFSEMFKDSLRAISKSEMKFGLIPTEHWSYPSWISKERAAEARKSMKKIIYGWSQSYRHMCRYQSGFFFQHELMLPYDYYWRIEPDVRYSCDIDFDPFLFMHENNKTYAFTVSLKEYPLTIPTLWNTTKEFMEKYPQYIAKNNALGFISNDGGESYNYCHFWSNFEIADARWMRSEAYQKYFEHLDQAGGFFYERWGDAPVHSIAAALLLSRDQIHFFREIGYFHNPFHNCPAEPELQAKCHCDPDLNIM</sequence>
<evidence type="ECO:0000313" key="5">
    <source>
        <dbReference type="Proteomes" id="UP000780801"/>
    </source>
</evidence>
<evidence type="ECO:0000256" key="1">
    <source>
        <dbReference type="ARBA" id="ARBA00007677"/>
    </source>
</evidence>
<keyword evidence="5" id="KW-1185">Reference proteome</keyword>
<gene>
    <name evidence="4" type="ORF">BGW38_008662</name>
</gene>
<dbReference type="PANTHER" id="PTHR31121">
    <property type="entry name" value="ALPHA-1,2 MANNOSYLTRANSFERASE KTR1"/>
    <property type="match status" value="1"/>
</dbReference>
<keyword evidence="2" id="KW-0808">Transferase</keyword>
<evidence type="ECO:0000256" key="2">
    <source>
        <dbReference type="ARBA" id="ARBA00022679"/>
    </source>
</evidence>
<comment type="caution">
    <text evidence="4">The sequence shown here is derived from an EMBL/GenBank/DDBJ whole genome shotgun (WGS) entry which is preliminary data.</text>
</comment>
<dbReference type="EMBL" id="JAABOA010000602">
    <property type="protein sequence ID" value="KAF9583750.1"/>
    <property type="molecule type" value="Genomic_DNA"/>
</dbReference>
<dbReference type="GO" id="GO:0000032">
    <property type="term" value="P:cell wall mannoprotein biosynthetic process"/>
    <property type="evidence" value="ECO:0007669"/>
    <property type="project" value="TreeGrafter"/>
</dbReference>
<evidence type="ECO:0000256" key="3">
    <source>
        <dbReference type="SAM" id="MobiDB-lite"/>
    </source>
</evidence>
<dbReference type="AlphaFoldDB" id="A0A9P6KGH0"/>
<dbReference type="InterPro" id="IPR002685">
    <property type="entry name" value="Glyco_trans_15"/>
</dbReference>
<comment type="similarity">
    <text evidence="1">Belongs to the glycosyltransferase 15 family.</text>
</comment>
<dbReference type="Proteomes" id="UP000780801">
    <property type="component" value="Unassembled WGS sequence"/>
</dbReference>
<dbReference type="Gene3D" id="3.90.550.10">
    <property type="entry name" value="Spore Coat Polysaccharide Biosynthesis Protein SpsA, Chain A"/>
    <property type="match status" value="1"/>
</dbReference>
<organism evidence="4 5">
    <name type="scientific">Lunasporangiospora selenospora</name>
    <dbReference type="NCBI Taxonomy" id="979761"/>
    <lineage>
        <taxon>Eukaryota</taxon>
        <taxon>Fungi</taxon>
        <taxon>Fungi incertae sedis</taxon>
        <taxon>Mucoromycota</taxon>
        <taxon>Mortierellomycotina</taxon>
        <taxon>Mortierellomycetes</taxon>
        <taxon>Mortierellales</taxon>
        <taxon>Mortierellaceae</taxon>
        <taxon>Lunasporangiospora</taxon>
    </lineage>
</organism>
<dbReference type="GO" id="GO:0006487">
    <property type="term" value="P:protein N-linked glycosylation"/>
    <property type="evidence" value="ECO:0007669"/>
    <property type="project" value="TreeGrafter"/>
</dbReference>
<dbReference type="PANTHER" id="PTHR31121:SF6">
    <property type="entry name" value="ALPHA-1,2 MANNOSYLTRANSFERASE KTR1"/>
    <property type="match status" value="1"/>
</dbReference>